<evidence type="ECO:0000313" key="1">
    <source>
        <dbReference type="EMBL" id="KAI7984419.1"/>
    </source>
</evidence>
<gene>
    <name evidence="1" type="ORF">LOK49_LG15G02392</name>
</gene>
<evidence type="ECO:0000313" key="2">
    <source>
        <dbReference type="Proteomes" id="UP001060215"/>
    </source>
</evidence>
<proteinExistence type="predicted"/>
<sequence>MLVKGRKVAGREETMAAHYAFGPFEDDIIIKHRFLIRTTTIMENYSDCERLAKTFLQELTLFELLLLKSKAVIDANLREKENFNELEDEINMQIL</sequence>
<dbReference type="Proteomes" id="UP001060215">
    <property type="component" value="Chromosome 11"/>
</dbReference>
<name>A0ACC0F7H3_9ERIC</name>
<dbReference type="EMBL" id="CM045768">
    <property type="protein sequence ID" value="KAI7984419.1"/>
    <property type="molecule type" value="Genomic_DNA"/>
</dbReference>
<organism evidence="1 2">
    <name type="scientific">Camellia lanceoleosa</name>
    <dbReference type="NCBI Taxonomy" id="1840588"/>
    <lineage>
        <taxon>Eukaryota</taxon>
        <taxon>Viridiplantae</taxon>
        <taxon>Streptophyta</taxon>
        <taxon>Embryophyta</taxon>
        <taxon>Tracheophyta</taxon>
        <taxon>Spermatophyta</taxon>
        <taxon>Magnoliopsida</taxon>
        <taxon>eudicotyledons</taxon>
        <taxon>Gunneridae</taxon>
        <taxon>Pentapetalae</taxon>
        <taxon>asterids</taxon>
        <taxon>Ericales</taxon>
        <taxon>Theaceae</taxon>
        <taxon>Camellia</taxon>
    </lineage>
</organism>
<accession>A0ACC0F7H3</accession>
<protein>
    <submittedName>
        <fullName evidence="1">THO complex subunit 7A</fullName>
    </submittedName>
</protein>
<comment type="caution">
    <text evidence="1">The sequence shown here is derived from an EMBL/GenBank/DDBJ whole genome shotgun (WGS) entry which is preliminary data.</text>
</comment>
<reference evidence="1 2" key="1">
    <citation type="journal article" date="2022" name="Plant J.">
        <title>Chromosome-level genome of Camellia lanceoleosa provides a valuable resource for understanding genome evolution and self-incompatibility.</title>
        <authorList>
            <person name="Gong W."/>
            <person name="Xiao S."/>
            <person name="Wang L."/>
            <person name="Liao Z."/>
            <person name="Chang Y."/>
            <person name="Mo W."/>
            <person name="Hu G."/>
            <person name="Li W."/>
            <person name="Zhao G."/>
            <person name="Zhu H."/>
            <person name="Hu X."/>
            <person name="Ji K."/>
            <person name="Xiang X."/>
            <person name="Song Q."/>
            <person name="Yuan D."/>
            <person name="Jin S."/>
            <person name="Zhang L."/>
        </authorList>
    </citation>
    <scope>NUCLEOTIDE SEQUENCE [LARGE SCALE GENOMIC DNA]</scope>
    <source>
        <strain evidence="1">SQ_2022a</strain>
    </source>
</reference>
<keyword evidence="2" id="KW-1185">Reference proteome</keyword>